<feature type="domain" description="F-box" evidence="1">
    <location>
        <begin position="46"/>
        <end position="113"/>
    </location>
</feature>
<dbReference type="InterPro" id="IPR036047">
    <property type="entry name" value="F-box-like_dom_sf"/>
</dbReference>
<organism evidence="2 3">
    <name type="scientific">Rhodofomes roseus</name>
    <dbReference type="NCBI Taxonomy" id="34475"/>
    <lineage>
        <taxon>Eukaryota</taxon>
        <taxon>Fungi</taxon>
        <taxon>Dikarya</taxon>
        <taxon>Basidiomycota</taxon>
        <taxon>Agaricomycotina</taxon>
        <taxon>Agaricomycetes</taxon>
        <taxon>Polyporales</taxon>
        <taxon>Rhodofomes</taxon>
    </lineage>
</organism>
<dbReference type="EMBL" id="JADCUA010000003">
    <property type="protein sequence ID" value="KAH9841842.1"/>
    <property type="molecule type" value="Genomic_DNA"/>
</dbReference>
<sequence>MDAASGRHASPALPAPQTRQAIEAEIARYSNYLIDLRTRLNTFASISVLPPEVLSEVFMHTAGAGGRSTAQSDRWGIYMESLTRPYSWIRVSHVCRHWRAVALNCPALWGNLTVTKQREWMEEVLGRSKKAPLYVSVDISMSLPMGLSATFYPRVNSPQEDSLALILSHTARIRSLSLGSKGPLSERILRLLDGPAPLLETLTMRFETGSHICNNEQDHIHKLLHPETSRLRQLHLHSVLLQWNNTSLPQLTHLTVTCKPHQVTVQVHVEAFLRAIEQMSVLEELVVQSALTAPIDQGEVPTNLVQASLPRLRYLRVLENTRNTISLLSHMTTPSLARLFVEIDGDTKTLSGELFAALATKTPSLGTFATLVVTIARFTLHGIHIQAFRKGCVNRETRPDSQPELEVCFGRLEPDTVITNACESLPICDVHFLTVSGRSLLRSTLLALFKRTKKVVELNVTQCADYDVLPGVLVDRRRGHKHRHSEGNAYHYILPHLRSLSLSLCYFGARGDPYEYELEPSERLADGLIDSYIQRYEYGAEIEQLHIVHPVNLSRREVDRLKEVVRVVEWDGTIDFDEQESDSLYHSEDGYDDGIYDDDVWGYEYGGMDMFDDMDYDLHHFF</sequence>
<evidence type="ECO:0000259" key="1">
    <source>
        <dbReference type="Pfam" id="PF12937"/>
    </source>
</evidence>
<dbReference type="InterPro" id="IPR001810">
    <property type="entry name" value="F-box_dom"/>
</dbReference>
<keyword evidence="3" id="KW-1185">Reference proteome</keyword>
<dbReference type="Proteomes" id="UP000814176">
    <property type="component" value="Unassembled WGS sequence"/>
</dbReference>
<dbReference type="GeneID" id="71998731"/>
<evidence type="ECO:0000313" key="3">
    <source>
        <dbReference type="Proteomes" id="UP000814176"/>
    </source>
</evidence>
<dbReference type="InterPro" id="IPR032675">
    <property type="entry name" value="LRR_dom_sf"/>
</dbReference>
<proteinExistence type="predicted"/>
<protein>
    <recommendedName>
        <fullName evidence="1">F-box domain-containing protein</fullName>
    </recommendedName>
</protein>
<dbReference type="Gene3D" id="3.80.10.10">
    <property type="entry name" value="Ribonuclease Inhibitor"/>
    <property type="match status" value="1"/>
</dbReference>
<name>A0ABQ8KU83_9APHY</name>
<dbReference type="Gene3D" id="1.20.1280.50">
    <property type="match status" value="1"/>
</dbReference>
<reference evidence="2 3" key="1">
    <citation type="journal article" date="2021" name="Environ. Microbiol.">
        <title>Gene family expansions and transcriptome signatures uncover fungal adaptations to wood decay.</title>
        <authorList>
            <person name="Hage H."/>
            <person name="Miyauchi S."/>
            <person name="Viragh M."/>
            <person name="Drula E."/>
            <person name="Min B."/>
            <person name="Chaduli D."/>
            <person name="Navarro D."/>
            <person name="Favel A."/>
            <person name="Norest M."/>
            <person name="Lesage-Meessen L."/>
            <person name="Balint B."/>
            <person name="Merenyi Z."/>
            <person name="de Eugenio L."/>
            <person name="Morin E."/>
            <person name="Martinez A.T."/>
            <person name="Baldrian P."/>
            <person name="Stursova M."/>
            <person name="Martinez M.J."/>
            <person name="Novotny C."/>
            <person name="Magnuson J.K."/>
            <person name="Spatafora J.W."/>
            <person name="Maurice S."/>
            <person name="Pangilinan J."/>
            <person name="Andreopoulos W."/>
            <person name="LaButti K."/>
            <person name="Hundley H."/>
            <person name="Na H."/>
            <person name="Kuo A."/>
            <person name="Barry K."/>
            <person name="Lipzen A."/>
            <person name="Henrissat B."/>
            <person name="Riley R."/>
            <person name="Ahrendt S."/>
            <person name="Nagy L.G."/>
            <person name="Grigoriev I.V."/>
            <person name="Martin F."/>
            <person name="Rosso M.N."/>
        </authorList>
    </citation>
    <scope>NUCLEOTIDE SEQUENCE [LARGE SCALE GENOMIC DNA]</scope>
    <source>
        <strain evidence="2 3">CIRM-BRFM 1785</strain>
    </source>
</reference>
<gene>
    <name evidence="2" type="ORF">C8Q71DRAFT_350798</name>
</gene>
<dbReference type="RefSeq" id="XP_047783141.1">
    <property type="nucleotide sequence ID" value="XM_047917999.1"/>
</dbReference>
<dbReference type="Pfam" id="PF12937">
    <property type="entry name" value="F-box-like"/>
    <property type="match status" value="1"/>
</dbReference>
<accession>A0ABQ8KU83</accession>
<comment type="caution">
    <text evidence="2">The sequence shown here is derived from an EMBL/GenBank/DDBJ whole genome shotgun (WGS) entry which is preliminary data.</text>
</comment>
<dbReference type="SUPFAM" id="SSF81383">
    <property type="entry name" value="F-box domain"/>
    <property type="match status" value="1"/>
</dbReference>
<evidence type="ECO:0000313" key="2">
    <source>
        <dbReference type="EMBL" id="KAH9841842.1"/>
    </source>
</evidence>